<feature type="transmembrane region" description="Helical" evidence="1">
    <location>
        <begin position="6"/>
        <end position="24"/>
    </location>
</feature>
<dbReference type="OrthoDB" id="5294329at2"/>
<feature type="transmembrane region" description="Helical" evidence="1">
    <location>
        <begin position="107"/>
        <end position="124"/>
    </location>
</feature>
<comment type="caution">
    <text evidence="2">The sequence shown here is derived from an EMBL/GenBank/DDBJ whole genome shotgun (WGS) entry which is preliminary data.</text>
</comment>
<accession>Q0F2N0</accession>
<dbReference type="InParanoid" id="Q0F2N0"/>
<name>Q0F2N0_9PROT</name>
<protein>
    <submittedName>
        <fullName evidence="2">Uncharacterized protein</fullName>
    </submittedName>
</protein>
<reference evidence="2 3" key="1">
    <citation type="submission" date="2006-09" db="EMBL/GenBank/DDBJ databases">
        <authorList>
            <person name="Emerson D."/>
            <person name="Ferriera S."/>
            <person name="Johnson J."/>
            <person name="Kravitz S."/>
            <person name="Halpern A."/>
            <person name="Remington K."/>
            <person name="Beeson K."/>
            <person name="Tran B."/>
            <person name="Rogers Y.-H."/>
            <person name="Friedman R."/>
            <person name="Venter J.C."/>
        </authorList>
    </citation>
    <scope>NUCLEOTIDE SEQUENCE [LARGE SCALE GENOMIC DNA]</scope>
    <source>
        <strain evidence="2 3">PV-1</strain>
    </source>
</reference>
<evidence type="ECO:0000313" key="3">
    <source>
        <dbReference type="Proteomes" id="UP000005297"/>
    </source>
</evidence>
<dbReference type="Proteomes" id="UP000005297">
    <property type="component" value="Unassembled WGS sequence"/>
</dbReference>
<keyword evidence="3" id="KW-1185">Reference proteome</keyword>
<evidence type="ECO:0000256" key="1">
    <source>
        <dbReference type="SAM" id="Phobius"/>
    </source>
</evidence>
<dbReference type="RefSeq" id="WP_009850539.1">
    <property type="nucleotide sequence ID" value="NZ_DS022295.1"/>
</dbReference>
<keyword evidence="1" id="KW-0472">Membrane</keyword>
<dbReference type="EMBL" id="AATS01000002">
    <property type="protein sequence ID" value="EAU55520.1"/>
    <property type="molecule type" value="Genomic_DNA"/>
</dbReference>
<dbReference type="AlphaFoldDB" id="Q0F2N0"/>
<sequence length="171" mass="18871">MHIDFTLAPWGMAFAGLMYVLGNGTWTNHLARRNAWLGWLMWSVSAAAIIILGAVVSHHLGNKADVSTILGSMNKENYWIILTLYALMSIPGAAAVLFRQTLSWTRLGLLATALIVFIPLGAQLHDPNDARLGISIGMTLAICGLMWVWSIMLDHDPEHHRKTVPVDEMAK</sequence>
<gene>
    <name evidence="2" type="ORF">SPV1_01192</name>
</gene>
<feature type="transmembrane region" description="Helical" evidence="1">
    <location>
        <begin position="130"/>
        <end position="152"/>
    </location>
</feature>
<keyword evidence="1" id="KW-0812">Transmembrane</keyword>
<feature type="transmembrane region" description="Helical" evidence="1">
    <location>
        <begin position="78"/>
        <end position="98"/>
    </location>
</feature>
<evidence type="ECO:0000313" key="2">
    <source>
        <dbReference type="EMBL" id="EAU55520.1"/>
    </source>
</evidence>
<proteinExistence type="predicted"/>
<organism evidence="2 3">
    <name type="scientific">Mariprofundus ferrooxydans PV-1</name>
    <dbReference type="NCBI Taxonomy" id="314345"/>
    <lineage>
        <taxon>Bacteria</taxon>
        <taxon>Pseudomonadati</taxon>
        <taxon>Pseudomonadota</taxon>
        <taxon>Candidatius Mariprofundia</taxon>
        <taxon>Mariprofundales</taxon>
        <taxon>Mariprofundaceae</taxon>
        <taxon>Mariprofundus</taxon>
    </lineage>
</organism>
<feature type="transmembrane region" description="Helical" evidence="1">
    <location>
        <begin position="36"/>
        <end position="58"/>
    </location>
</feature>
<keyword evidence="1" id="KW-1133">Transmembrane helix</keyword>
<dbReference type="HOGENOM" id="CLU_1561102_0_0_0"/>
<dbReference type="STRING" id="314344.AL013_01845"/>